<dbReference type="AlphaFoldDB" id="A0A6G1RHL3"/>
<name>A0A6G1RHL3_9GRUI</name>
<proteinExistence type="predicted"/>
<protein>
    <submittedName>
        <fullName evidence="1">Uncharacterized protein</fullName>
    </submittedName>
</protein>
<dbReference type="EMBL" id="ICPP01005279">
    <property type="protein sequence ID" value="LAC37923.1"/>
    <property type="molecule type" value="Transcribed_RNA"/>
</dbReference>
<reference evidence="1" key="2">
    <citation type="submission" date="2020-03" db="EMBL/GenBank/DDBJ databases">
        <authorList>
            <consortium name="Environmental Genome Science Research Promotion Project"/>
            <person name="Nakajima N."/>
            <person name="Onuma M."/>
            <person name="Endoh D."/>
        </authorList>
    </citation>
    <scope>NUCLEOTIDE SEQUENCE</scope>
</reference>
<sequence length="115" mass="13255">MAGGLELYDPWGLFQPRPVYDSMIVTSAEVSHGDPSLRGTQRSRSTLCFPLTFPQEPLSDSPHACLLWFTNHSKKQHSFWSVKITFLISWLLKSFCETKQLMMVMIVTFLWDQVT</sequence>
<accession>A0A6G1RHL3</accession>
<reference evidence="1" key="1">
    <citation type="submission" date="2020-03" db="EMBL/GenBank/DDBJ databases">
        <title>Okinawa Rail whole genome shotgun sequence.</title>
        <authorList>
            <person name="Nakajima N."/>
            <person name="Onuma M."/>
            <person name="Endoh D."/>
        </authorList>
    </citation>
    <scope>NUCLEOTIDE SEQUENCE</scope>
</reference>
<organism evidence="1">
    <name type="scientific">Hypotaenidia okinawae</name>
    <dbReference type="NCBI Taxonomy" id="2861861"/>
    <lineage>
        <taxon>Eukaryota</taxon>
        <taxon>Metazoa</taxon>
        <taxon>Chordata</taxon>
        <taxon>Craniata</taxon>
        <taxon>Vertebrata</taxon>
        <taxon>Euteleostomi</taxon>
        <taxon>Archelosauria</taxon>
        <taxon>Archosauria</taxon>
        <taxon>Dinosauria</taxon>
        <taxon>Saurischia</taxon>
        <taxon>Theropoda</taxon>
        <taxon>Coelurosauria</taxon>
        <taxon>Aves</taxon>
        <taxon>Neognathae</taxon>
        <taxon>Neoaves</taxon>
        <taxon>Gruiformes</taxon>
        <taxon>Rallidae</taxon>
        <taxon>Hypotaenidia</taxon>
    </lineage>
</organism>
<evidence type="ECO:0000313" key="1">
    <source>
        <dbReference type="EMBL" id="LAC37923.1"/>
    </source>
</evidence>